<evidence type="ECO:0000256" key="2">
    <source>
        <dbReference type="ARBA" id="ARBA00008540"/>
    </source>
</evidence>
<dbReference type="STRING" id="1121290.CLAOCE_05380"/>
<proteinExistence type="inferred from homology"/>
<comment type="subcellular location">
    <subcellularLocation>
        <location evidence="1 9">Cell membrane</location>
        <topology evidence="1 9">Multi-pass membrane protein</topology>
    </subcellularLocation>
</comment>
<feature type="transmembrane region" description="Helical" evidence="9">
    <location>
        <begin position="220"/>
        <end position="242"/>
    </location>
</feature>
<comment type="caution">
    <text evidence="10">The sequence shown here is derived from an EMBL/GenBank/DDBJ whole genome shotgun (WGS) entry which is preliminary data.</text>
</comment>
<keyword evidence="5 9" id="KW-0812">Transmembrane</keyword>
<evidence type="ECO:0000313" key="11">
    <source>
        <dbReference type="Proteomes" id="UP000175744"/>
    </source>
</evidence>
<dbReference type="GO" id="GO:0015190">
    <property type="term" value="F:L-leucine transmembrane transporter activity"/>
    <property type="evidence" value="ECO:0007669"/>
    <property type="project" value="TreeGrafter"/>
</dbReference>
<keyword evidence="7 9" id="KW-1133">Transmembrane helix</keyword>
<dbReference type="PANTHER" id="PTHR30588:SF0">
    <property type="entry name" value="BRANCHED-CHAIN AMINO ACID PERMEASE BRNQ"/>
    <property type="match status" value="1"/>
</dbReference>
<name>A0A1E8F0U2_9CLOT</name>
<dbReference type="Proteomes" id="UP000175744">
    <property type="component" value="Unassembled WGS sequence"/>
</dbReference>
<dbReference type="GO" id="GO:0005886">
    <property type="term" value="C:plasma membrane"/>
    <property type="evidence" value="ECO:0007669"/>
    <property type="project" value="UniProtKB-SubCell"/>
</dbReference>
<dbReference type="PATRIC" id="fig|1121290.3.peg.546"/>
<feature type="transmembrane region" description="Helical" evidence="9">
    <location>
        <begin position="39"/>
        <end position="60"/>
    </location>
</feature>
<evidence type="ECO:0000256" key="8">
    <source>
        <dbReference type="ARBA" id="ARBA00023136"/>
    </source>
</evidence>
<sequence length="434" mass="46155">MEKSSKNLVIIGFALFAMFFGAGNLIFPPFLGRLVGTNFLTAMIGFLITGVGLPLCGVIACAKINGTFSDMASKVGKKFSIISTTALILAIGPMLAIPRTAATTFELSIRPIFPFISPTVSSVIYFCVALVFVLKPSSIVDNIGKILTPGLLIMLSVIIIKGIISPIGTIGQTAAQGVFTKSMLEGYQTMDAMASVIFASIVITTVKAKGYKEPKEITMATIKSAMVAVVGLAFVYGGLMYLGSQTTSLVPEDVSRTELLTTIVKMDLGSIGSIVLGLCVALACLTTAIGLLSTGSDFFNKNIFKEKVSYNTIAITMAVISAILAVKGVDQIVKLSVPILNILYPIVIVLIIMTLMGKLVKSHRVVKVTTYVTAIISVLDTINGLGNFNAIKGILKMIPLSDKGFAWLVPTVIAFLIASLLFKREDNEIISKRV</sequence>
<reference evidence="10 11" key="1">
    <citation type="submission" date="2016-06" db="EMBL/GenBank/DDBJ databases">
        <title>Genome sequence of Clostridium acetireducens DSM 10703.</title>
        <authorList>
            <person name="Poehlein A."/>
            <person name="Fluechter S."/>
            <person name="Duerre P."/>
            <person name="Daniel R."/>
        </authorList>
    </citation>
    <scope>NUCLEOTIDE SEQUENCE [LARGE SCALE GENOMIC DNA]</scope>
    <source>
        <strain evidence="10 11">DSM 10703</strain>
    </source>
</reference>
<evidence type="ECO:0000256" key="3">
    <source>
        <dbReference type="ARBA" id="ARBA00022448"/>
    </source>
</evidence>
<dbReference type="EMBL" id="LZFO01000006">
    <property type="protein sequence ID" value="OFI06952.1"/>
    <property type="molecule type" value="Genomic_DNA"/>
</dbReference>
<comment type="similarity">
    <text evidence="2 9">Belongs to the branched chain amino acid transporter family.</text>
</comment>
<evidence type="ECO:0000256" key="6">
    <source>
        <dbReference type="ARBA" id="ARBA00022970"/>
    </source>
</evidence>
<comment type="function">
    <text evidence="9">Component of the transport system for branched-chain amino acids.</text>
</comment>
<feature type="transmembrane region" description="Helical" evidence="9">
    <location>
        <begin position="405"/>
        <end position="422"/>
    </location>
</feature>
<evidence type="ECO:0000256" key="9">
    <source>
        <dbReference type="RuleBase" id="RU362122"/>
    </source>
</evidence>
<protein>
    <recommendedName>
        <fullName evidence="9">Branched-chain amino acid transport system carrier protein</fullName>
    </recommendedName>
</protein>
<dbReference type="PANTHER" id="PTHR30588">
    <property type="entry name" value="BRANCHED-CHAIN AMINO ACID TRANSPORT SYSTEM 2 CARRIER PROTEIN"/>
    <property type="match status" value="1"/>
</dbReference>
<dbReference type="NCBIfam" id="TIGR00796">
    <property type="entry name" value="livcs"/>
    <property type="match status" value="1"/>
</dbReference>
<dbReference type="GO" id="GO:0015818">
    <property type="term" value="P:isoleucine transport"/>
    <property type="evidence" value="ECO:0007669"/>
    <property type="project" value="TreeGrafter"/>
</dbReference>
<gene>
    <name evidence="10" type="primary">brnQ_1</name>
    <name evidence="10" type="ORF">CLOACE_05380</name>
</gene>
<organism evidence="10 11">
    <name type="scientific">Clostridium acetireducens DSM 10703</name>
    <dbReference type="NCBI Taxonomy" id="1121290"/>
    <lineage>
        <taxon>Bacteria</taxon>
        <taxon>Bacillati</taxon>
        <taxon>Bacillota</taxon>
        <taxon>Clostridia</taxon>
        <taxon>Eubacteriales</taxon>
        <taxon>Clostridiaceae</taxon>
        <taxon>Clostridium</taxon>
    </lineage>
</organism>
<dbReference type="GO" id="GO:0015188">
    <property type="term" value="F:L-isoleucine transmembrane transporter activity"/>
    <property type="evidence" value="ECO:0007669"/>
    <property type="project" value="TreeGrafter"/>
</dbReference>
<evidence type="ECO:0000256" key="4">
    <source>
        <dbReference type="ARBA" id="ARBA00022475"/>
    </source>
</evidence>
<keyword evidence="3 9" id="KW-0813">Transport</keyword>
<feature type="transmembrane region" description="Helical" evidence="9">
    <location>
        <begin position="7"/>
        <end position="27"/>
    </location>
</feature>
<feature type="transmembrane region" description="Helical" evidence="9">
    <location>
        <begin position="112"/>
        <end position="134"/>
    </location>
</feature>
<feature type="transmembrane region" description="Helical" evidence="9">
    <location>
        <begin position="274"/>
        <end position="296"/>
    </location>
</feature>
<keyword evidence="6 9" id="KW-0029">Amino-acid transport</keyword>
<feature type="transmembrane region" description="Helical" evidence="9">
    <location>
        <begin position="308"/>
        <end position="329"/>
    </location>
</feature>
<dbReference type="GO" id="GO:0015820">
    <property type="term" value="P:L-leucine transport"/>
    <property type="evidence" value="ECO:0007669"/>
    <property type="project" value="TreeGrafter"/>
</dbReference>
<dbReference type="Pfam" id="PF05525">
    <property type="entry name" value="Branch_AA_trans"/>
    <property type="match status" value="1"/>
</dbReference>
<keyword evidence="4" id="KW-1003">Cell membrane</keyword>
<dbReference type="AlphaFoldDB" id="A0A1E8F0U2"/>
<dbReference type="GO" id="GO:0005304">
    <property type="term" value="F:L-valine transmembrane transporter activity"/>
    <property type="evidence" value="ECO:0007669"/>
    <property type="project" value="TreeGrafter"/>
</dbReference>
<keyword evidence="11" id="KW-1185">Reference proteome</keyword>
<accession>A0A1E8F0U2</accession>
<evidence type="ECO:0000256" key="1">
    <source>
        <dbReference type="ARBA" id="ARBA00004651"/>
    </source>
</evidence>
<evidence type="ECO:0000313" key="10">
    <source>
        <dbReference type="EMBL" id="OFI06952.1"/>
    </source>
</evidence>
<evidence type="ECO:0000256" key="5">
    <source>
        <dbReference type="ARBA" id="ARBA00022692"/>
    </source>
</evidence>
<feature type="transmembrane region" description="Helical" evidence="9">
    <location>
        <begin position="187"/>
        <end position="208"/>
    </location>
</feature>
<feature type="transmembrane region" description="Helical" evidence="9">
    <location>
        <begin position="81"/>
        <end position="100"/>
    </location>
</feature>
<feature type="transmembrane region" description="Helical" evidence="9">
    <location>
        <begin position="146"/>
        <end position="167"/>
    </location>
</feature>
<dbReference type="InterPro" id="IPR004685">
    <property type="entry name" value="Brnchd-chn_aa_trnsp_Livcs"/>
</dbReference>
<keyword evidence="8 9" id="KW-0472">Membrane</keyword>
<feature type="transmembrane region" description="Helical" evidence="9">
    <location>
        <begin position="335"/>
        <end position="356"/>
    </location>
</feature>
<evidence type="ECO:0000256" key="7">
    <source>
        <dbReference type="ARBA" id="ARBA00022989"/>
    </source>
</evidence>
<feature type="transmembrane region" description="Helical" evidence="9">
    <location>
        <begin position="368"/>
        <end position="385"/>
    </location>
</feature>